<dbReference type="AlphaFoldDB" id="A0A327YYA9"/>
<protein>
    <submittedName>
        <fullName evidence="3">Diguanylate cyclase (GGDEF)-like protein</fullName>
    </submittedName>
</protein>
<dbReference type="Pfam" id="PF00990">
    <property type="entry name" value="GGDEF"/>
    <property type="match status" value="1"/>
</dbReference>
<dbReference type="Proteomes" id="UP000249341">
    <property type="component" value="Unassembled WGS sequence"/>
</dbReference>
<organism evidence="3 4">
    <name type="scientific">Actinoplanes lutulentus</name>
    <dbReference type="NCBI Taxonomy" id="1287878"/>
    <lineage>
        <taxon>Bacteria</taxon>
        <taxon>Bacillati</taxon>
        <taxon>Actinomycetota</taxon>
        <taxon>Actinomycetes</taxon>
        <taxon>Micromonosporales</taxon>
        <taxon>Micromonosporaceae</taxon>
        <taxon>Actinoplanes</taxon>
    </lineage>
</organism>
<feature type="transmembrane region" description="Helical" evidence="1">
    <location>
        <begin position="129"/>
        <end position="150"/>
    </location>
</feature>
<dbReference type="InterPro" id="IPR052163">
    <property type="entry name" value="DGC-Regulatory_Protein"/>
</dbReference>
<evidence type="ECO:0000313" key="3">
    <source>
        <dbReference type="EMBL" id="RAK25712.1"/>
    </source>
</evidence>
<feature type="domain" description="GGDEF" evidence="2">
    <location>
        <begin position="358"/>
        <end position="491"/>
    </location>
</feature>
<dbReference type="CDD" id="cd01949">
    <property type="entry name" value="GGDEF"/>
    <property type="match status" value="1"/>
</dbReference>
<dbReference type="PANTHER" id="PTHR46663:SF2">
    <property type="entry name" value="GGDEF DOMAIN-CONTAINING PROTEIN"/>
    <property type="match status" value="1"/>
</dbReference>
<evidence type="ECO:0000259" key="2">
    <source>
        <dbReference type="PROSITE" id="PS50887"/>
    </source>
</evidence>
<sequence length="504" mass="52724">MRNRLLTRLGVIGVAGLLLQLVLPHLSEAAGLVVACLPIAAAGWYAAAGFWRQARVYRGRQRAGVLFGAASGVLLGGSYSLYTVDGLAGGRQWLETAADLASISAAVVAVPAILVAVPPFRSWLARGTYLIDVATVAGAIFATAWQFALAPVAEQLEPGERVQFAVTVVAEILAASIALMVMSRADSRRYRAMRVLAAGMGMFTLAALISMHNQTQGLPWYASGLGAVYLIAGLIIALASRSTLEADEGTGAHRQFDAVWSTLPHLPVIIALASVAVPYVATGTLSPVLVGTLLGTSALAVVRQILNSLVVRQLFIDLEEQRHRLDHLAHHDNLTGLPNRAAFHTRGAAMLAQAAPGTVTAVLLLDLDGFKQVNDTLGHAAGDALLTGAGDRITRALRAGDIAARLGGDEFAVVVPQVLDLGDAVAVGERILREFALPMIIAGEQMCVRGSVGVTVTSEPGRTLDQLVHEADTALYEAKAAGKGQVRGYRIPSRAGGSISSPTV</sequence>
<keyword evidence="1" id="KW-0472">Membrane</keyword>
<comment type="caution">
    <text evidence="3">The sequence shown here is derived from an EMBL/GenBank/DDBJ whole genome shotgun (WGS) entry which is preliminary data.</text>
</comment>
<feature type="transmembrane region" description="Helical" evidence="1">
    <location>
        <begin position="29"/>
        <end position="51"/>
    </location>
</feature>
<feature type="transmembrane region" description="Helical" evidence="1">
    <location>
        <begin position="218"/>
        <end position="239"/>
    </location>
</feature>
<keyword evidence="1" id="KW-0812">Transmembrane</keyword>
<keyword evidence="1" id="KW-1133">Transmembrane helix</keyword>
<dbReference type="InterPro" id="IPR043128">
    <property type="entry name" value="Rev_trsase/Diguanyl_cyclase"/>
</dbReference>
<dbReference type="RefSeq" id="WP_111655072.1">
    <property type="nucleotide sequence ID" value="NZ_JACHWI010000008.1"/>
</dbReference>
<dbReference type="InterPro" id="IPR029787">
    <property type="entry name" value="Nucleotide_cyclase"/>
</dbReference>
<feature type="transmembrane region" description="Helical" evidence="1">
    <location>
        <begin position="259"/>
        <end position="281"/>
    </location>
</feature>
<proteinExistence type="predicted"/>
<keyword evidence="4" id="KW-1185">Reference proteome</keyword>
<feature type="transmembrane region" description="Helical" evidence="1">
    <location>
        <begin position="193"/>
        <end position="212"/>
    </location>
</feature>
<dbReference type="SUPFAM" id="SSF55073">
    <property type="entry name" value="Nucleotide cyclase"/>
    <property type="match status" value="1"/>
</dbReference>
<evidence type="ECO:0000256" key="1">
    <source>
        <dbReference type="SAM" id="Phobius"/>
    </source>
</evidence>
<gene>
    <name evidence="3" type="ORF">B0I29_13163</name>
</gene>
<dbReference type="SMART" id="SM00267">
    <property type="entry name" value="GGDEF"/>
    <property type="match status" value="1"/>
</dbReference>
<dbReference type="PROSITE" id="PS50887">
    <property type="entry name" value="GGDEF"/>
    <property type="match status" value="1"/>
</dbReference>
<dbReference type="InterPro" id="IPR000160">
    <property type="entry name" value="GGDEF_dom"/>
</dbReference>
<name>A0A327YYA9_9ACTN</name>
<reference evidence="3 4" key="1">
    <citation type="submission" date="2018-06" db="EMBL/GenBank/DDBJ databases">
        <title>Genomic Encyclopedia of Type Strains, Phase III (KMG-III): the genomes of soil and plant-associated and newly described type strains.</title>
        <authorList>
            <person name="Whitman W."/>
        </authorList>
    </citation>
    <scope>NUCLEOTIDE SEQUENCE [LARGE SCALE GENOMIC DNA]</scope>
    <source>
        <strain evidence="3 4">CGMCC 4.7090</strain>
    </source>
</reference>
<feature type="transmembrane region" description="Helical" evidence="1">
    <location>
        <begin position="162"/>
        <end position="181"/>
    </location>
</feature>
<feature type="transmembrane region" description="Helical" evidence="1">
    <location>
        <begin position="5"/>
        <end position="23"/>
    </location>
</feature>
<dbReference type="NCBIfam" id="TIGR00254">
    <property type="entry name" value="GGDEF"/>
    <property type="match status" value="1"/>
</dbReference>
<dbReference type="OrthoDB" id="3284249at2"/>
<accession>A0A327YYA9</accession>
<dbReference type="Gene3D" id="3.30.70.270">
    <property type="match status" value="1"/>
</dbReference>
<dbReference type="PANTHER" id="PTHR46663">
    <property type="entry name" value="DIGUANYLATE CYCLASE DGCT-RELATED"/>
    <property type="match status" value="1"/>
</dbReference>
<evidence type="ECO:0000313" key="4">
    <source>
        <dbReference type="Proteomes" id="UP000249341"/>
    </source>
</evidence>
<dbReference type="EMBL" id="QLMJ01000031">
    <property type="protein sequence ID" value="RAK25712.1"/>
    <property type="molecule type" value="Genomic_DNA"/>
</dbReference>
<feature type="transmembrane region" description="Helical" evidence="1">
    <location>
        <begin position="63"/>
        <end position="84"/>
    </location>
</feature>
<feature type="transmembrane region" description="Helical" evidence="1">
    <location>
        <begin position="96"/>
        <end position="117"/>
    </location>
</feature>